<protein>
    <submittedName>
        <fullName evidence="1">Uncharacterized protein</fullName>
    </submittedName>
</protein>
<dbReference type="STRING" id="990268.JCM19235_2700"/>
<dbReference type="Gene3D" id="3.40.50.300">
    <property type="entry name" value="P-loop containing nucleotide triphosphate hydrolases"/>
    <property type="match status" value="1"/>
</dbReference>
<keyword evidence="2" id="KW-1185">Reference proteome</keyword>
<evidence type="ECO:0000313" key="1">
    <source>
        <dbReference type="EMBL" id="GAL19277.1"/>
    </source>
</evidence>
<dbReference type="SUPFAM" id="SSF52540">
    <property type="entry name" value="P-loop containing nucleoside triphosphate hydrolases"/>
    <property type="match status" value="1"/>
</dbReference>
<gene>
    <name evidence="1" type="ORF">JCM19235_2700</name>
</gene>
<sequence length="114" mass="12538">MELSKWFTEGLDSHLNTDVLKNLPSGVIQKLKIAIGLGDMSQNLFIIDEPFVGCEAEHAGYMNQLFTGALKDKTVIYTTMDPALITSSTHCLLLEPDGNQKYFGLPDKVMATMG</sequence>
<comment type="caution">
    <text evidence="1">The sequence shown here is derived from an EMBL/GenBank/DDBJ whole genome shotgun (WGS) entry which is preliminary data.</text>
</comment>
<dbReference type="InterPro" id="IPR027417">
    <property type="entry name" value="P-loop_NTPase"/>
</dbReference>
<reference evidence="1 2" key="1">
    <citation type="submission" date="2014-09" db="EMBL/GenBank/DDBJ databases">
        <title>Vibrio maritimus JCM 19235. (C45) whole genome shotgun sequence.</title>
        <authorList>
            <person name="Sawabe T."/>
            <person name="Meirelles P."/>
            <person name="Nakanishi M."/>
            <person name="Sayaka M."/>
            <person name="Hattori M."/>
            <person name="Ohkuma M."/>
        </authorList>
    </citation>
    <scope>NUCLEOTIDE SEQUENCE [LARGE SCALE GENOMIC DNA]</scope>
    <source>
        <strain evidence="2">JCM19235</strain>
    </source>
</reference>
<dbReference type="EMBL" id="BBMR01000003">
    <property type="protein sequence ID" value="GAL19277.1"/>
    <property type="molecule type" value="Genomic_DNA"/>
</dbReference>
<accession>A0A090SII7</accession>
<dbReference type="AlphaFoldDB" id="A0A090SII7"/>
<name>A0A090SII7_9VIBR</name>
<organism evidence="1 2">
    <name type="scientific">Vibrio maritimus</name>
    <dbReference type="NCBI Taxonomy" id="990268"/>
    <lineage>
        <taxon>Bacteria</taxon>
        <taxon>Pseudomonadati</taxon>
        <taxon>Pseudomonadota</taxon>
        <taxon>Gammaproteobacteria</taxon>
        <taxon>Vibrionales</taxon>
        <taxon>Vibrionaceae</taxon>
        <taxon>Vibrio</taxon>
    </lineage>
</organism>
<dbReference type="Proteomes" id="UP000029228">
    <property type="component" value="Unassembled WGS sequence"/>
</dbReference>
<evidence type="ECO:0000313" key="2">
    <source>
        <dbReference type="Proteomes" id="UP000029228"/>
    </source>
</evidence>
<proteinExistence type="predicted"/>